<name>A0A1H3XCW3_9BACT</name>
<reference evidence="1 2" key="1">
    <citation type="submission" date="2016-10" db="EMBL/GenBank/DDBJ databases">
        <authorList>
            <person name="de Groot N.N."/>
        </authorList>
    </citation>
    <scope>NUCLEOTIDE SEQUENCE [LARGE SCALE GENOMIC DNA]</scope>
    <source>
        <strain evidence="1 2">Vu-144</strain>
    </source>
</reference>
<accession>A0A1H3XCW3</accession>
<dbReference type="EMBL" id="FNQY01000005">
    <property type="protein sequence ID" value="SDZ97179.1"/>
    <property type="molecule type" value="Genomic_DNA"/>
</dbReference>
<dbReference type="Proteomes" id="UP000199041">
    <property type="component" value="Unassembled WGS sequence"/>
</dbReference>
<keyword evidence="2" id="KW-1185">Reference proteome</keyword>
<evidence type="ECO:0000313" key="1">
    <source>
        <dbReference type="EMBL" id="SDZ97179.1"/>
    </source>
</evidence>
<proteinExistence type="predicted"/>
<protein>
    <submittedName>
        <fullName evidence="1">Uncharacterized protein</fullName>
    </submittedName>
</protein>
<organism evidence="1 2">
    <name type="scientific">Arachidicoccus rhizosphaerae</name>
    <dbReference type="NCBI Taxonomy" id="551991"/>
    <lineage>
        <taxon>Bacteria</taxon>
        <taxon>Pseudomonadati</taxon>
        <taxon>Bacteroidota</taxon>
        <taxon>Chitinophagia</taxon>
        <taxon>Chitinophagales</taxon>
        <taxon>Chitinophagaceae</taxon>
        <taxon>Arachidicoccus</taxon>
    </lineage>
</organism>
<evidence type="ECO:0000313" key="2">
    <source>
        <dbReference type="Proteomes" id="UP000199041"/>
    </source>
</evidence>
<dbReference type="AlphaFoldDB" id="A0A1H3XCW3"/>
<sequence length="58" mass="6745">MKEKRKLNRGKQKKGAKQWIMLCTFINVLLFDDGHDYLAALYSSPTLSQLTRFQNAAR</sequence>
<gene>
    <name evidence="1" type="ORF">SAMN05192529_10593</name>
</gene>